<dbReference type="OrthoDB" id="5198105at2"/>
<organism evidence="2 3">
    <name type="scientific">Neisseria canis</name>
    <dbReference type="NCBI Taxonomy" id="493"/>
    <lineage>
        <taxon>Bacteria</taxon>
        <taxon>Pseudomonadati</taxon>
        <taxon>Pseudomonadota</taxon>
        <taxon>Betaproteobacteria</taxon>
        <taxon>Neisseriales</taxon>
        <taxon>Neisseriaceae</taxon>
        <taxon>Neisseria</taxon>
    </lineage>
</organism>
<keyword evidence="3" id="KW-1185">Reference proteome</keyword>
<evidence type="ECO:0000313" key="2">
    <source>
        <dbReference type="EMBL" id="VEF00011.1"/>
    </source>
</evidence>
<feature type="transmembrane region" description="Helical" evidence="1">
    <location>
        <begin position="159"/>
        <end position="177"/>
    </location>
</feature>
<dbReference type="KEGG" id="nci:NCTC10296_00641"/>
<keyword evidence="1" id="KW-0812">Transmembrane</keyword>
<keyword evidence="1" id="KW-0472">Membrane</keyword>
<gene>
    <name evidence="2" type="ORF">NCTC10296_00641</name>
</gene>
<sequence length="183" mass="20682">MSSASNIFCNKTVWWLLFAATMTVYLIMLTVTLPQLQVFSDGLRVPDMMVSGYDTAYLQQFFSKLGSSGRQFYLWRQLPLDMLYPALFAATYSVLLAYLSLKTGRKAKIWRKALPLLPLIAGLFDYLENILLIVLLRQYPQVSVIQAATASVFTVCKSAFGALSLLAVSVLLVIWIWKRGTKY</sequence>
<accession>A0A1X3CZA3</accession>
<proteinExistence type="predicted"/>
<dbReference type="AlphaFoldDB" id="A0A1X3CZA3"/>
<dbReference type="STRING" id="493.BWD07_03790"/>
<name>A0A1X3CZA3_9NEIS</name>
<reference evidence="2 3" key="1">
    <citation type="submission" date="2018-12" db="EMBL/GenBank/DDBJ databases">
        <authorList>
            <consortium name="Pathogen Informatics"/>
        </authorList>
    </citation>
    <scope>NUCLEOTIDE SEQUENCE [LARGE SCALE GENOMIC DNA]</scope>
    <source>
        <strain evidence="2 3">NCTC10296</strain>
    </source>
</reference>
<evidence type="ECO:0000256" key="1">
    <source>
        <dbReference type="SAM" id="Phobius"/>
    </source>
</evidence>
<keyword evidence="1" id="KW-1133">Transmembrane helix</keyword>
<evidence type="ECO:0008006" key="4">
    <source>
        <dbReference type="Google" id="ProtNLM"/>
    </source>
</evidence>
<feature type="transmembrane region" description="Helical" evidence="1">
    <location>
        <begin position="82"/>
        <end position="101"/>
    </location>
</feature>
<feature type="transmembrane region" description="Helical" evidence="1">
    <location>
        <begin position="113"/>
        <end position="139"/>
    </location>
</feature>
<feature type="transmembrane region" description="Helical" evidence="1">
    <location>
        <begin position="12"/>
        <end position="33"/>
    </location>
</feature>
<dbReference type="Proteomes" id="UP000279284">
    <property type="component" value="Chromosome"/>
</dbReference>
<protein>
    <recommendedName>
        <fullName evidence="4">Integral membrane protein</fullName>
    </recommendedName>
</protein>
<dbReference type="RefSeq" id="WP_085416060.1">
    <property type="nucleotide sequence ID" value="NZ_CAUJPY010000018.1"/>
</dbReference>
<dbReference type="EMBL" id="LR134313">
    <property type="protein sequence ID" value="VEF00011.1"/>
    <property type="molecule type" value="Genomic_DNA"/>
</dbReference>
<evidence type="ECO:0000313" key="3">
    <source>
        <dbReference type="Proteomes" id="UP000279284"/>
    </source>
</evidence>